<dbReference type="InterPro" id="IPR016181">
    <property type="entry name" value="Acyl_CoA_acyltransferase"/>
</dbReference>
<evidence type="ECO:0000259" key="2">
    <source>
        <dbReference type="PROSITE" id="PS51186"/>
    </source>
</evidence>
<dbReference type="PROSITE" id="PS51186">
    <property type="entry name" value="GNAT"/>
    <property type="match status" value="1"/>
</dbReference>
<dbReference type="InterPro" id="IPR050769">
    <property type="entry name" value="NAT_camello-type"/>
</dbReference>
<dbReference type="PANTHER" id="PTHR13947">
    <property type="entry name" value="GNAT FAMILY N-ACETYLTRANSFERASE"/>
    <property type="match status" value="1"/>
</dbReference>
<dbReference type="PANTHER" id="PTHR13947:SF37">
    <property type="entry name" value="LD18367P"/>
    <property type="match status" value="1"/>
</dbReference>
<dbReference type="Gene3D" id="3.40.630.30">
    <property type="match status" value="1"/>
</dbReference>
<dbReference type="GO" id="GO:0008080">
    <property type="term" value="F:N-acetyltransferase activity"/>
    <property type="evidence" value="ECO:0007669"/>
    <property type="project" value="InterPro"/>
</dbReference>
<dbReference type="RefSeq" id="WP_425439004.1">
    <property type="nucleotide sequence ID" value="NZ_FOQE01000001.1"/>
</dbReference>
<dbReference type="SUPFAM" id="SSF55729">
    <property type="entry name" value="Acyl-CoA N-acyltransferases (Nat)"/>
    <property type="match status" value="1"/>
</dbReference>
<accession>A0A1I3AQX0</accession>
<dbReference type="AlphaFoldDB" id="A0A1I3AQX0"/>
<feature type="domain" description="N-acetyltransferase" evidence="2">
    <location>
        <begin position="1"/>
        <end position="108"/>
    </location>
</feature>
<evidence type="ECO:0000313" key="3">
    <source>
        <dbReference type="EMBL" id="SFH52413.1"/>
    </source>
</evidence>
<gene>
    <name evidence="3" type="ORF">SAMN04489868_101143</name>
</gene>
<proteinExistence type="predicted"/>
<dbReference type="InterPro" id="IPR000182">
    <property type="entry name" value="GNAT_dom"/>
</dbReference>
<reference evidence="3 4" key="1">
    <citation type="submission" date="2016-10" db="EMBL/GenBank/DDBJ databases">
        <authorList>
            <person name="de Groot N.N."/>
        </authorList>
    </citation>
    <scope>NUCLEOTIDE SEQUENCE [LARGE SCALE GENOMIC DNA]</scope>
    <source>
        <strain evidence="3 4">DSM 27630</strain>
    </source>
</reference>
<protein>
    <submittedName>
        <fullName evidence="3">Acetyltransferase (GNAT) family protein</fullName>
    </submittedName>
</protein>
<dbReference type="Pfam" id="PF13508">
    <property type="entry name" value="Acetyltransf_7"/>
    <property type="match status" value="1"/>
</dbReference>
<keyword evidence="1 3" id="KW-0808">Transferase</keyword>
<dbReference type="CDD" id="cd04301">
    <property type="entry name" value="NAT_SF"/>
    <property type="match status" value="1"/>
</dbReference>
<name>A0A1I3AQX0_9LACT</name>
<evidence type="ECO:0000256" key="1">
    <source>
        <dbReference type="ARBA" id="ARBA00022679"/>
    </source>
</evidence>
<keyword evidence="4" id="KW-1185">Reference proteome</keyword>
<dbReference type="Proteomes" id="UP000198668">
    <property type="component" value="Unassembled WGS sequence"/>
</dbReference>
<dbReference type="EMBL" id="FOQE01000001">
    <property type="protein sequence ID" value="SFH52413.1"/>
    <property type="molecule type" value="Genomic_DNA"/>
</dbReference>
<evidence type="ECO:0000313" key="4">
    <source>
        <dbReference type="Proteomes" id="UP000198668"/>
    </source>
</evidence>
<sequence length="108" mass="12646">MMTDAEHHYFLVYEDEETKKAVGYIHAEVYATIYSDTLFNVLSLAVDGDYHKQGIGKKLIFALEKEAAKRHYAAIRLNSGEARKEAHKFYENIGYTMEKYQKKFWKSL</sequence>
<organism evidence="3 4">
    <name type="scientific">Pisciglobus halotolerans</name>
    <dbReference type="NCBI Taxonomy" id="745365"/>
    <lineage>
        <taxon>Bacteria</taxon>
        <taxon>Bacillati</taxon>
        <taxon>Bacillota</taxon>
        <taxon>Bacilli</taxon>
        <taxon>Lactobacillales</taxon>
        <taxon>Carnobacteriaceae</taxon>
    </lineage>
</organism>